<dbReference type="EMBL" id="MTYJ01000381">
    <property type="protein sequence ID" value="OWA54216.1"/>
    <property type="molecule type" value="Genomic_DNA"/>
</dbReference>
<dbReference type="AlphaFoldDB" id="A0A9X6RP12"/>
<evidence type="ECO:0008006" key="4">
    <source>
        <dbReference type="Google" id="ProtNLM"/>
    </source>
</evidence>
<comment type="caution">
    <text evidence="2">The sequence shown here is derived from an EMBL/GenBank/DDBJ whole genome shotgun (WGS) entry which is preliminary data.</text>
</comment>
<dbReference type="Gene3D" id="2.90.10.10">
    <property type="entry name" value="Bulb-type lectin domain"/>
    <property type="match status" value="1"/>
</dbReference>
<name>A0A9X6RP12_HYPEX</name>
<sequence>MIGHSRNSGHYEYAPDSLYFCQSGDDPVLIRACSKGECREMEGGNDVCRSKSDPVGPTERDSIKSEGSLPKGRIVWSNNNLTKLLLQEDGNLVVYRVDSYYKEVATWASGSNSFVVKPVSVSVLGNGRRGDMFSSKFDLHLGVVNERIWRYHRLERQKMGPCLFFFWQS</sequence>
<dbReference type="InterPro" id="IPR036426">
    <property type="entry name" value="Bulb-type_lectin_dom_sf"/>
</dbReference>
<feature type="compositionally biased region" description="Basic and acidic residues" evidence="1">
    <location>
        <begin position="43"/>
        <end position="64"/>
    </location>
</feature>
<reference evidence="3" key="1">
    <citation type="submission" date="2017-01" db="EMBL/GenBank/DDBJ databases">
        <title>Comparative genomics of anhydrobiosis in the tardigrade Hypsibius dujardini.</title>
        <authorList>
            <person name="Yoshida Y."/>
            <person name="Koutsovoulos G."/>
            <person name="Laetsch D."/>
            <person name="Stevens L."/>
            <person name="Kumar S."/>
            <person name="Horikawa D."/>
            <person name="Ishino K."/>
            <person name="Komine S."/>
            <person name="Tomita M."/>
            <person name="Blaxter M."/>
            <person name="Arakawa K."/>
        </authorList>
    </citation>
    <scope>NUCLEOTIDE SEQUENCE [LARGE SCALE GENOMIC DNA]</scope>
    <source>
        <strain evidence="3">Z151</strain>
    </source>
</reference>
<keyword evidence="3" id="KW-1185">Reference proteome</keyword>
<organism evidence="2 3">
    <name type="scientific">Hypsibius exemplaris</name>
    <name type="common">Freshwater tardigrade</name>
    <dbReference type="NCBI Taxonomy" id="2072580"/>
    <lineage>
        <taxon>Eukaryota</taxon>
        <taxon>Metazoa</taxon>
        <taxon>Ecdysozoa</taxon>
        <taxon>Tardigrada</taxon>
        <taxon>Eutardigrada</taxon>
        <taxon>Parachela</taxon>
        <taxon>Hypsibioidea</taxon>
        <taxon>Hypsibiidae</taxon>
        <taxon>Hypsibius</taxon>
    </lineage>
</organism>
<accession>A0A9X6RP12</accession>
<gene>
    <name evidence="2" type="ORF">BV898_18627</name>
</gene>
<dbReference type="Proteomes" id="UP000192578">
    <property type="component" value="Unassembled WGS sequence"/>
</dbReference>
<evidence type="ECO:0000256" key="1">
    <source>
        <dbReference type="SAM" id="MobiDB-lite"/>
    </source>
</evidence>
<evidence type="ECO:0000313" key="3">
    <source>
        <dbReference type="Proteomes" id="UP000192578"/>
    </source>
</evidence>
<dbReference type="OrthoDB" id="1884773at2759"/>
<dbReference type="SUPFAM" id="SSF51110">
    <property type="entry name" value="alpha-D-mannose-specific plant lectins"/>
    <property type="match status" value="1"/>
</dbReference>
<feature type="region of interest" description="Disordered" evidence="1">
    <location>
        <begin position="43"/>
        <end position="66"/>
    </location>
</feature>
<proteinExistence type="predicted"/>
<evidence type="ECO:0000313" key="2">
    <source>
        <dbReference type="EMBL" id="OWA54216.1"/>
    </source>
</evidence>
<protein>
    <recommendedName>
        <fullName evidence="4">Bulb-type lectin domain-containing protein</fullName>
    </recommendedName>
</protein>